<proteinExistence type="predicted"/>
<evidence type="ECO:0000313" key="1">
    <source>
        <dbReference type="EMBL" id="KAJ9055782.1"/>
    </source>
</evidence>
<dbReference type="Proteomes" id="UP001165960">
    <property type="component" value="Unassembled WGS sequence"/>
</dbReference>
<gene>
    <name evidence="1" type="ORF">DSO57_1000640</name>
</gene>
<evidence type="ECO:0000313" key="2">
    <source>
        <dbReference type="Proteomes" id="UP001165960"/>
    </source>
</evidence>
<comment type="caution">
    <text evidence="1">The sequence shown here is derived from an EMBL/GenBank/DDBJ whole genome shotgun (WGS) entry which is preliminary data.</text>
</comment>
<reference evidence="1" key="1">
    <citation type="submission" date="2022-04" db="EMBL/GenBank/DDBJ databases">
        <title>Genome of the entomopathogenic fungus Entomophthora muscae.</title>
        <authorList>
            <person name="Elya C."/>
            <person name="Lovett B.R."/>
            <person name="Lee E."/>
            <person name="Macias A.M."/>
            <person name="Hajek A.E."/>
            <person name="De Bivort B.L."/>
            <person name="Kasson M.T."/>
            <person name="De Fine Licht H.H."/>
            <person name="Stajich J.E."/>
        </authorList>
    </citation>
    <scope>NUCLEOTIDE SEQUENCE</scope>
    <source>
        <strain evidence="1">Berkeley</strain>
    </source>
</reference>
<accession>A0ACC2S0F5</accession>
<organism evidence="1 2">
    <name type="scientific">Entomophthora muscae</name>
    <dbReference type="NCBI Taxonomy" id="34485"/>
    <lineage>
        <taxon>Eukaryota</taxon>
        <taxon>Fungi</taxon>
        <taxon>Fungi incertae sedis</taxon>
        <taxon>Zoopagomycota</taxon>
        <taxon>Entomophthoromycotina</taxon>
        <taxon>Entomophthoromycetes</taxon>
        <taxon>Entomophthorales</taxon>
        <taxon>Entomophthoraceae</taxon>
        <taxon>Entomophthora</taxon>
    </lineage>
</organism>
<sequence>MEGSLFRTNYNEGVSTLLVWLVFASTIMATCINLLLLLLLLRLRSSWHLFSFQLILVLTCIDLSSCFNSLMMCIVRAIIGYPQVFRVGWYCSLFGLGIVYFSCMSGVVVSMMALERYCLVCHRRPLSRRYTWAGLATVAVLLAIPMVLNALERGHTSDPTHTFCWAHGSKYSTIQGYFTTFMLALPLFVLAFCYISIFVTCLSRGIQRNDHYSRKASIRALIFMAFYLTIYIPNFILTIIERFYDLNKAHIALLVMGPAFLTLTTSTNPILALILHRKIKEEVISLLYKRNSLNKVPGAIRL</sequence>
<name>A0ACC2S0F5_9FUNG</name>
<protein>
    <submittedName>
        <fullName evidence="1">Uncharacterized protein</fullName>
    </submittedName>
</protein>
<keyword evidence="2" id="KW-1185">Reference proteome</keyword>
<dbReference type="EMBL" id="QTSX02006391">
    <property type="protein sequence ID" value="KAJ9055782.1"/>
    <property type="molecule type" value="Genomic_DNA"/>
</dbReference>